<accession>A0A846YNR1</accession>
<evidence type="ECO:0000256" key="1">
    <source>
        <dbReference type="SAM" id="MobiDB-lite"/>
    </source>
</evidence>
<dbReference type="InterPro" id="IPR015286">
    <property type="entry name" value="Porin_fam_mycobact-type"/>
</dbReference>
<organism evidence="3 4">
    <name type="scientific">Nocardia flavorosea</name>
    <dbReference type="NCBI Taxonomy" id="53429"/>
    <lineage>
        <taxon>Bacteria</taxon>
        <taxon>Bacillati</taxon>
        <taxon>Actinomycetota</taxon>
        <taxon>Actinomycetes</taxon>
        <taxon>Mycobacteriales</taxon>
        <taxon>Nocardiaceae</taxon>
        <taxon>Nocardia</taxon>
    </lineage>
</organism>
<gene>
    <name evidence="3" type="ORF">HGA15_23600</name>
</gene>
<sequence length="224" mass="22816">MTHTAHPLRTLFAATGSTLLATAAFAFLPAPAHADTNVALPGGQITETLGDGTTVTVRLTGESAVISPSLGSTPLHRNAWVSASAGAEVSQPPRSMSIRPGYVVGCQVNIAGGGVNAGAGASQRAGSDTPDLSTSTGGNLTLGPGQAKKYYLLDVEAPDAFGNESHRPFNRVKSPTGSVTWKNSTISLAGCAGYAQARAFVQVDVETSTAKEIVTLWGHPFGLG</sequence>
<proteinExistence type="predicted"/>
<dbReference type="AlphaFoldDB" id="A0A846YNR1"/>
<feature type="compositionally biased region" description="Polar residues" evidence="1">
    <location>
        <begin position="124"/>
        <end position="139"/>
    </location>
</feature>
<feature type="region of interest" description="Disordered" evidence="1">
    <location>
        <begin position="118"/>
        <end position="141"/>
    </location>
</feature>
<dbReference type="Pfam" id="PF09203">
    <property type="entry name" value="MspA"/>
    <property type="match status" value="1"/>
</dbReference>
<feature type="signal peptide" evidence="2">
    <location>
        <begin position="1"/>
        <end position="34"/>
    </location>
</feature>
<keyword evidence="2" id="KW-0732">Signal</keyword>
<reference evidence="3 4" key="1">
    <citation type="submission" date="2020-04" db="EMBL/GenBank/DDBJ databases">
        <title>MicrobeNet Type strains.</title>
        <authorList>
            <person name="Nicholson A.C."/>
        </authorList>
    </citation>
    <scope>NUCLEOTIDE SEQUENCE [LARGE SCALE GENOMIC DNA]</scope>
    <source>
        <strain evidence="3 4">JCM 3332</strain>
    </source>
</reference>
<comment type="caution">
    <text evidence="3">The sequence shown here is derived from an EMBL/GenBank/DDBJ whole genome shotgun (WGS) entry which is preliminary data.</text>
</comment>
<evidence type="ECO:0000313" key="3">
    <source>
        <dbReference type="EMBL" id="NKY59082.1"/>
    </source>
</evidence>
<dbReference type="EMBL" id="JAAXOT010000013">
    <property type="protein sequence ID" value="NKY59082.1"/>
    <property type="molecule type" value="Genomic_DNA"/>
</dbReference>
<dbReference type="Proteomes" id="UP000570678">
    <property type="component" value="Unassembled WGS sequence"/>
</dbReference>
<dbReference type="Gene3D" id="2.60.40.1650">
    <property type="entry name" value="Porin MspA (Ig-like beta-sandwich domain)"/>
    <property type="match status" value="2"/>
</dbReference>
<dbReference type="RefSeq" id="WP_062975073.1">
    <property type="nucleotide sequence ID" value="NZ_JAAXOT010000013.1"/>
</dbReference>
<evidence type="ECO:0000256" key="2">
    <source>
        <dbReference type="SAM" id="SignalP"/>
    </source>
</evidence>
<feature type="chain" id="PRO_5032847580" evidence="2">
    <location>
        <begin position="35"/>
        <end position="224"/>
    </location>
</feature>
<keyword evidence="4" id="KW-1185">Reference proteome</keyword>
<evidence type="ECO:0000313" key="4">
    <source>
        <dbReference type="Proteomes" id="UP000570678"/>
    </source>
</evidence>
<name>A0A846YNR1_9NOCA</name>
<protein>
    <submittedName>
        <fullName evidence="3">MspA family porin</fullName>
    </submittedName>
</protein>